<feature type="region of interest" description="Disordered" evidence="1">
    <location>
        <begin position="1"/>
        <end position="34"/>
    </location>
</feature>
<accession>A0A644YHC5</accession>
<organism evidence="2">
    <name type="scientific">bioreactor metagenome</name>
    <dbReference type="NCBI Taxonomy" id="1076179"/>
    <lineage>
        <taxon>unclassified sequences</taxon>
        <taxon>metagenomes</taxon>
        <taxon>ecological metagenomes</taxon>
    </lineage>
</organism>
<proteinExistence type="predicted"/>
<reference evidence="2" key="1">
    <citation type="submission" date="2019-08" db="EMBL/GenBank/DDBJ databases">
        <authorList>
            <person name="Kucharzyk K."/>
            <person name="Murdoch R.W."/>
            <person name="Higgins S."/>
            <person name="Loffler F."/>
        </authorList>
    </citation>
    <scope>NUCLEOTIDE SEQUENCE</scope>
</reference>
<comment type="caution">
    <text evidence="2">The sequence shown here is derived from an EMBL/GenBank/DDBJ whole genome shotgun (WGS) entry which is preliminary data.</text>
</comment>
<name>A0A644YHC5_9ZZZZ</name>
<dbReference type="AlphaFoldDB" id="A0A644YHC5"/>
<feature type="region of interest" description="Disordered" evidence="1">
    <location>
        <begin position="206"/>
        <end position="243"/>
    </location>
</feature>
<feature type="compositionally biased region" description="Basic and acidic residues" evidence="1">
    <location>
        <begin position="221"/>
        <end position="230"/>
    </location>
</feature>
<protein>
    <submittedName>
        <fullName evidence="2">Uncharacterized protein</fullName>
    </submittedName>
</protein>
<feature type="compositionally biased region" description="Basic and acidic residues" evidence="1">
    <location>
        <begin position="295"/>
        <end position="311"/>
    </location>
</feature>
<feature type="compositionally biased region" description="Basic and acidic residues" evidence="1">
    <location>
        <begin position="168"/>
        <end position="192"/>
    </location>
</feature>
<dbReference type="EMBL" id="VSSQ01004984">
    <property type="protein sequence ID" value="MPM27398.1"/>
    <property type="molecule type" value="Genomic_DNA"/>
</dbReference>
<feature type="compositionally biased region" description="Basic residues" evidence="1">
    <location>
        <begin position="1"/>
        <end position="13"/>
    </location>
</feature>
<evidence type="ECO:0000256" key="1">
    <source>
        <dbReference type="SAM" id="MobiDB-lite"/>
    </source>
</evidence>
<feature type="compositionally biased region" description="Low complexity" evidence="1">
    <location>
        <begin position="67"/>
        <end position="81"/>
    </location>
</feature>
<feature type="region of interest" description="Disordered" evidence="1">
    <location>
        <begin position="289"/>
        <end position="318"/>
    </location>
</feature>
<evidence type="ECO:0000313" key="2">
    <source>
        <dbReference type="EMBL" id="MPM27398.1"/>
    </source>
</evidence>
<sequence length="351" mass="39346">MDGHGTHHQRHHGVGGNTQRQQRDERGLRTSVVGRLGSRHTADIALAERHFTGLELGLLLDRVGSKSRQQSTTTGQDTQGRAQGRTADHRGQHALEVFLGGEQAGHLGSEHFALIVRLRQVGNDFAVTEHTHGDHHEVDTVGQFRNVERVTCHTGVHVGTYQTQQQAQHDHAHGLEQRARSQHHGTDQAQHHQREVFGRAELEGHFGQRRSEGSQNQRAHAAREERADTGRRKRWPRSPFSGHLVAVNHGHHRRGFTWQIHQNGGGRTAVLCAVINTSQHDQRRHRRQCVGGRQQHGDGGHGAHARQHADQRTQQTADEAVDQVLESECDAKARRQILYQVHVLVSPINLQ</sequence>
<feature type="region of interest" description="Disordered" evidence="1">
    <location>
        <begin position="162"/>
        <end position="192"/>
    </location>
</feature>
<gene>
    <name evidence="2" type="ORF">SDC9_73909</name>
</gene>
<feature type="region of interest" description="Disordered" evidence="1">
    <location>
        <begin position="65"/>
        <end position="88"/>
    </location>
</feature>